<dbReference type="EMBL" id="LQQY01000009">
    <property type="protein sequence ID" value="KZE50698.1"/>
    <property type="molecule type" value="Genomic_DNA"/>
</dbReference>
<sequence>MKHKWKLFVCGISISLLLGGCFGVDSGKKSEAKKTETDQDINARPADKFESVLTYTGEGYDLPGGEENEKIAIEHKDEVVKATKDYLKKEYNIDIEVHNMVGNQDGVTVFFETTGRLHFYSTAIVPIDTEDKKILSDNVWTLEGRIENSIRGSLYAYIKEDAFKELDKEIESVAKTHDIVGISLESLKNVGGNGYSTPFYHVTSTKLDMAMKPVYDLYLENPKASKEELVKAYDTSKFDPNYAFITIQGFMKKEKAEPDQDAFNKIEEFVKENNNLPKGTYEIFLNDNYVQKNKGTGLKMNSIKYSTPILKDYER</sequence>
<dbReference type="AlphaFoldDB" id="A0A161RV19"/>
<evidence type="ECO:0008006" key="3">
    <source>
        <dbReference type="Google" id="ProtNLM"/>
    </source>
</evidence>
<evidence type="ECO:0000313" key="2">
    <source>
        <dbReference type="Proteomes" id="UP000076510"/>
    </source>
</evidence>
<name>A0A161RV19_9BACI</name>
<dbReference type="OrthoDB" id="2360336at2"/>
<evidence type="ECO:0000313" key="1">
    <source>
        <dbReference type="EMBL" id="KZE50698.1"/>
    </source>
</evidence>
<comment type="caution">
    <text evidence="1">The sequence shown here is derived from an EMBL/GenBank/DDBJ whole genome shotgun (WGS) entry which is preliminary data.</text>
</comment>
<gene>
    <name evidence="1" type="ORF">AV649_15000</name>
</gene>
<protein>
    <recommendedName>
        <fullName evidence="3">DUF1672 family protein</fullName>
    </recommendedName>
</protein>
<dbReference type="Proteomes" id="UP000076510">
    <property type="component" value="Unassembled WGS sequence"/>
</dbReference>
<reference evidence="2" key="1">
    <citation type="submission" date="2016-01" db="EMBL/GenBank/DDBJ databases">
        <title>Whole genome sequencing of Bhargavaea cecembensis T14.</title>
        <authorList>
            <person name="Hong K.W."/>
        </authorList>
    </citation>
    <scope>NUCLEOTIDE SEQUENCE [LARGE SCALE GENOMIC DNA]</scope>
    <source>
        <strain evidence="2">M19</strain>
    </source>
</reference>
<dbReference type="RefSeq" id="WP_063190770.1">
    <property type="nucleotide sequence ID" value="NZ_JBLGCT010000001.1"/>
</dbReference>
<proteinExistence type="predicted"/>
<accession>A0A161RV19</accession>
<organism evidence="1 2">
    <name type="scientific">Rossellomorea marisflavi</name>
    <dbReference type="NCBI Taxonomy" id="189381"/>
    <lineage>
        <taxon>Bacteria</taxon>
        <taxon>Bacillati</taxon>
        <taxon>Bacillota</taxon>
        <taxon>Bacilli</taxon>
        <taxon>Bacillales</taxon>
        <taxon>Bacillaceae</taxon>
        <taxon>Rossellomorea</taxon>
    </lineage>
</organism>
<dbReference type="PROSITE" id="PS51257">
    <property type="entry name" value="PROKAR_LIPOPROTEIN"/>
    <property type="match status" value="1"/>
</dbReference>